<comment type="subunit">
    <text evidence="1">Forms a complex composed of PDGFRL, TNK2 and GRB2.</text>
</comment>
<sequence length="415" mass="47709">MRGAPSVFPASSEITLLKDEDVWLNCSSPEPIIWQFEESFQNIKDVRKIDSYNDGEYRSAIHITKANEEHVGQYYCIKESARDFFDEYKFHLDDLEAQFNATSIYVFVSGLKNTVVPQTEKTITRDQVDGLDFVVQCKPTAKDVEVELVTYNESQRIQIGRMSYNSSSEDFCLDTISQTLTIERLTMDDAGSYKCMTSNRIRHEIEYGNFKLFVLDHINDYKLKFDRARGAPIVYPNSSEITLLVDDELWIRCSSPEKIKDVDTKNHFIDGMYLSSFHITKANEEHVGQYYCIKEKARDFSDEYKFHLDDLEAQFNATSIYVFVTGLKSTVVPQRENNIEAVDGLDFVAQCKPTSKEVLVELVTNDGLHNSIGFLDRKRGVYLGFDDVDNEKEYLCRDKDIHSITIILATLNVGE</sequence>
<dbReference type="EnsemblMetazoa" id="ASIC012827-RA">
    <property type="protein sequence ID" value="ASIC012827-PA"/>
    <property type="gene ID" value="ASIC012827"/>
</dbReference>
<evidence type="ECO:0000313" key="4">
    <source>
        <dbReference type="EMBL" id="KFB44914.1"/>
    </source>
</evidence>
<dbReference type="InterPro" id="IPR013783">
    <property type="entry name" value="Ig-like_fold"/>
</dbReference>
<evidence type="ECO:0000313" key="5">
    <source>
        <dbReference type="EnsemblMetazoa" id="ASIC012827-PA"/>
    </source>
</evidence>
<reference evidence="5" key="2">
    <citation type="submission" date="2020-05" db="UniProtKB">
        <authorList>
            <consortium name="EnsemblMetazoa"/>
        </authorList>
    </citation>
    <scope>IDENTIFICATION</scope>
</reference>
<dbReference type="VEuPathDB" id="VectorBase:ASIC012827"/>
<evidence type="ECO:0000256" key="1">
    <source>
        <dbReference type="ARBA" id="ARBA00011360"/>
    </source>
</evidence>
<dbReference type="Proteomes" id="UP000030765">
    <property type="component" value="Unassembled WGS sequence"/>
</dbReference>
<dbReference type="InterPro" id="IPR003599">
    <property type="entry name" value="Ig_sub"/>
</dbReference>
<protein>
    <recommendedName>
        <fullName evidence="2">Platelet-derived growth factor receptor-like protein</fullName>
    </recommendedName>
</protein>
<dbReference type="SUPFAM" id="SSF48726">
    <property type="entry name" value="Immunoglobulin"/>
    <property type="match status" value="2"/>
</dbReference>
<dbReference type="SMART" id="SM00409">
    <property type="entry name" value="IG"/>
    <property type="match status" value="3"/>
</dbReference>
<dbReference type="InterPro" id="IPR036179">
    <property type="entry name" value="Ig-like_dom_sf"/>
</dbReference>
<feature type="domain" description="Ig-like" evidence="3">
    <location>
        <begin position="117"/>
        <end position="206"/>
    </location>
</feature>
<dbReference type="AlphaFoldDB" id="A0A084W3X0"/>
<organism evidence="4">
    <name type="scientific">Anopheles sinensis</name>
    <name type="common">Mosquito</name>
    <dbReference type="NCBI Taxonomy" id="74873"/>
    <lineage>
        <taxon>Eukaryota</taxon>
        <taxon>Metazoa</taxon>
        <taxon>Ecdysozoa</taxon>
        <taxon>Arthropoda</taxon>
        <taxon>Hexapoda</taxon>
        <taxon>Insecta</taxon>
        <taxon>Pterygota</taxon>
        <taxon>Neoptera</taxon>
        <taxon>Endopterygota</taxon>
        <taxon>Diptera</taxon>
        <taxon>Nematocera</taxon>
        <taxon>Culicoidea</taxon>
        <taxon>Culicidae</taxon>
        <taxon>Anophelinae</taxon>
        <taxon>Anopheles</taxon>
    </lineage>
</organism>
<name>A0A084W3X0_ANOSI</name>
<dbReference type="Gene3D" id="2.60.40.10">
    <property type="entry name" value="Immunoglobulins"/>
    <property type="match status" value="3"/>
</dbReference>
<dbReference type="CDD" id="cd00096">
    <property type="entry name" value="Ig"/>
    <property type="match status" value="1"/>
</dbReference>
<evidence type="ECO:0000313" key="6">
    <source>
        <dbReference type="Proteomes" id="UP000030765"/>
    </source>
</evidence>
<dbReference type="PANTHER" id="PTHR15360">
    <property type="entry name" value="PLATELET-DERIVED GROWTH FACTOR RECEPTOR LIKE"/>
    <property type="match status" value="1"/>
</dbReference>
<dbReference type="STRING" id="74873.A0A084W3X0"/>
<dbReference type="OrthoDB" id="6077854at2759"/>
<dbReference type="InterPro" id="IPR007110">
    <property type="entry name" value="Ig-like_dom"/>
</dbReference>
<keyword evidence="6" id="KW-1185">Reference proteome</keyword>
<gene>
    <name evidence="4" type="ORF">ZHAS_00012827</name>
</gene>
<dbReference type="PANTHER" id="PTHR15360:SF4">
    <property type="entry name" value="PROTEIN KINASE DOMAIN-CONTAINING PROTEIN"/>
    <property type="match status" value="1"/>
</dbReference>
<evidence type="ECO:0000259" key="3">
    <source>
        <dbReference type="PROSITE" id="PS50835"/>
    </source>
</evidence>
<dbReference type="InterPro" id="IPR003598">
    <property type="entry name" value="Ig_sub2"/>
</dbReference>
<proteinExistence type="predicted"/>
<accession>A0A084W3X0</accession>
<dbReference type="VEuPathDB" id="VectorBase:ASIS021297"/>
<dbReference type="SMART" id="SM00408">
    <property type="entry name" value="IGc2"/>
    <property type="match status" value="2"/>
</dbReference>
<evidence type="ECO:0000256" key="2">
    <source>
        <dbReference type="ARBA" id="ARBA00019671"/>
    </source>
</evidence>
<dbReference type="InterPro" id="IPR042495">
    <property type="entry name" value="PDGFRL"/>
</dbReference>
<reference evidence="4 6" key="1">
    <citation type="journal article" date="2014" name="BMC Genomics">
        <title>Genome sequence of Anopheles sinensis provides insight into genetics basis of mosquito competence for malaria parasites.</title>
        <authorList>
            <person name="Zhou D."/>
            <person name="Zhang D."/>
            <person name="Ding G."/>
            <person name="Shi L."/>
            <person name="Hou Q."/>
            <person name="Ye Y."/>
            <person name="Xu Y."/>
            <person name="Zhou H."/>
            <person name="Xiong C."/>
            <person name="Li S."/>
            <person name="Yu J."/>
            <person name="Hong S."/>
            <person name="Yu X."/>
            <person name="Zou P."/>
            <person name="Chen C."/>
            <person name="Chang X."/>
            <person name="Wang W."/>
            <person name="Lv Y."/>
            <person name="Sun Y."/>
            <person name="Ma L."/>
            <person name="Shen B."/>
            <person name="Zhu C."/>
        </authorList>
    </citation>
    <scope>NUCLEOTIDE SEQUENCE [LARGE SCALE GENOMIC DNA]</scope>
</reference>
<dbReference type="PROSITE" id="PS50835">
    <property type="entry name" value="IG_LIKE"/>
    <property type="match status" value="1"/>
</dbReference>
<dbReference type="EMBL" id="KE525295">
    <property type="protein sequence ID" value="KFB44914.1"/>
    <property type="molecule type" value="Genomic_DNA"/>
</dbReference>
<dbReference type="EMBL" id="ATLV01020191">
    <property type="status" value="NOT_ANNOTATED_CDS"/>
    <property type="molecule type" value="Genomic_DNA"/>
</dbReference>